<reference evidence="1 2" key="1">
    <citation type="submission" date="2024-03" db="EMBL/GenBank/DDBJ databases">
        <title>A high-quality draft genome sequence of Diaporthe vaccinii, a causative agent of upright dieback and viscid rot disease in cranberry plants.</title>
        <authorList>
            <person name="Sarrasin M."/>
            <person name="Lang B.F."/>
            <person name="Burger G."/>
        </authorList>
    </citation>
    <scope>NUCLEOTIDE SEQUENCE [LARGE SCALE GENOMIC DNA]</scope>
    <source>
        <strain evidence="1 2">IS7</strain>
    </source>
</reference>
<protein>
    <submittedName>
        <fullName evidence="1">Uncharacterized protein</fullName>
    </submittedName>
</protein>
<evidence type="ECO:0000313" key="2">
    <source>
        <dbReference type="Proteomes" id="UP001600888"/>
    </source>
</evidence>
<proteinExistence type="predicted"/>
<dbReference type="EMBL" id="JBAWTH010000002">
    <property type="protein sequence ID" value="KAL2292930.1"/>
    <property type="molecule type" value="Genomic_DNA"/>
</dbReference>
<evidence type="ECO:0000313" key="1">
    <source>
        <dbReference type="EMBL" id="KAL2292930.1"/>
    </source>
</evidence>
<gene>
    <name evidence="1" type="ORF">FJTKL_07965</name>
</gene>
<dbReference type="Proteomes" id="UP001600888">
    <property type="component" value="Unassembled WGS sequence"/>
</dbReference>
<sequence>MMEKMWLRLPRLLFIQKQIISRPSCNAFPFKGVYSLPGHLPQGLTYAILRTFLSASTSLSLTRSLSSFASTASSNELGWQYVVICCLSPPCRACQDALCTLDFDPFSGFILGISSTNIMSVALCGRLLCRKPSVTPKIGDPGSGVSPSRSPQTPQSMCSCAFVHRLRPFIIGTRLSSSRLL</sequence>
<organism evidence="1 2">
    <name type="scientific">Diaporthe vaccinii</name>
    <dbReference type="NCBI Taxonomy" id="105482"/>
    <lineage>
        <taxon>Eukaryota</taxon>
        <taxon>Fungi</taxon>
        <taxon>Dikarya</taxon>
        <taxon>Ascomycota</taxon>
        <taxon>Pezizomycotina</taxon>
        <taxon>Sordariomycetes</taxon>
        <taxon>Sordariomycetidae</taxon>
        <taxon>Diaporthales</taxon>
        <taxon>Diaporthaceae</taxon>
        <taxon>Diaporthe</taxon>
        <taxon>Diaporthe eres species complex</taxon>
    </lineage>
</organism>
<accession>A0ABR4FEJ9</accession>
<keyword evidence="2" id="KW-1185">Reference proteome</keyword>
<name>A0ABR4FEJ9_9PEZI</name>
<comment type="caution">
    <text evidence="1">The sequence shown here is derived from an EMBL/GenBank/DDBJ whole genome shotgun (WGS) entry which is preliminary data.</text>
</comment>